<reference evidence="3" key="1">
    <citation type="submission" date="2023-07" db="EMBL/GenBank/DDBJ databases">
        <authorList>
            <person name="Stuckert A."/>
        </authorList>
    </citation>
    <scope>NUCLEOTIDE SEQUENCE</scope>
</reference>
<evidence type="ECO:0008006" key="5">
    <source>
        <dbReference type="Google" id="ProtNLM"/>
    </source>
</evidence>
<keyword evidence="2" id="KW-0472">Membrane</keyword>
<keyword evidence="2" id="KW-1133">Transmembrane helix</keyword>
<name>A0ABN9LY87_9NEOB</name>
<feature type="transmembrane region" description="Helical" evidence="2">
    <location>
        <begin position="276"/>
        <end position="295"/>
    </location>
</feature>
<organism evidence="3 4">
    <name type="scientific">Ranitomeya imitator</name>
    <name type="common">mimic poison frog</name>
    <dbReference type="NCBI Taxonomy" id="111125"/>
    <lineage>
        <taxon>Eukaryota</taxon>
        <taxon>Metazoa</taxon>
        <taxon>Chordata</taxon>
        <taxon>Craniata</taxon>
        <taxon>Vertebrata</taxon>
        <taxon>Euteleostomi</taxon>
        <taxon>Amphibia</taxon>
        <taxon>Batrachia</taxon>
        <taxon>Anura</taxon>
        <taxon>Neobatrachia</taxon>
        <taxon>Hyloidea</taxon>
        <taxon>Dendrobatidae</taxon>
        <taxon>Dendrobatinae</taxon>
        <taxon>Ranitomeya</taxon>
    </lineage>
</organism>
<sequence length="301" mass="34077">MLQSRGAMLRIMEQSPFFRITATEVWRWCGPVSMVSRAECITSLLAAIFLKPSAAEISICAQVASGGHFPEAFGSPRLEEDGRRETVRLRNSEEQKLEMQNQIKFLQRVLADVGHIEAQTVRTLWRPVELHEWKTSDRVYTTLAAAISGPGATDQTFESEAVCPDKKNLVMFGVYELIMILRIITAADLLTLEQRNISDFTRDTTLLLNKSPGGGELQNNQLRAVSEKLLSQEKECAGLKTELELITDEYQSCQRKLKQCREELKGLSRQKPQRRCCFLMPVFIVMLAVATALFFSSHIQY</sequence>
<keyword evidence="2" id="KW-0812">Transmembrane</keyword>
<dbReference type="Proteomes" id="UP001176940">
    <property type="component" value="Unassembled WGS sequence"/>
</dbReference>
<feature type="coiled-coil region" evidence="1">
    <location>
        <begin position="222"/>
        <end position="270"/>
    </location>
</feature>
<evidence type="ECO:0000313" key="4">
    <source>
        <dbReference type="Proteomes" id="UP001176940"/>
    </source>
</evidence>
<keyword evidence="1" id="KW-0175">Coiled coil</keyword>
<accession>A0ABN9LY87</accession>
<dbReference type="EMBL" id="CAUEEQ010037544">
    <property type="protein sequence ID" value="CAJ0954010.1"/>
    <property type="molecule type" value="Genomic_DNA"/>
</dbReference>
<evidence type="ECO:0000256" key="2">
    <source>
        <dbReference type="SAM" id="Phobius"/>
    </source>
</evidence>
<gene>
    <name evidence="3" type="ORF">RIMI_LOCUS14515980</name>
</gene>
<proteinExistence type="predicted"/>
<keyword evidence="4" id="KW-1185">Reference proteome</keyword>
<protein>
    <recommendedName>
        <fullName evidence="5">Coiled-coil domain-containing protein 167</fullName>
    </recommendedName>
</protein>
<evidence type="ECO:0000256" key="1">
    <source>
        <dbReference type="SAM" id="Coils"/>
    </source>
</evidence>
<evidence type="ECO:0000313" key="3">
    <source>
        <dbReference type="EMBL" id="CAJ0954010.1"/>
    </source>
</evidence>
<comment type="caution">
    <text evidence="3">The sequence shown here is derived from an EMBL/GenBank/DDBJ whole genome shotgun (WGS) entry which is preliminary data.</text>
</comment>